<protein>
    <submittedName>
        <fullName evidence="2">Pimeloyl-ACP methyl ester carboxylesterase</fullName>
    </submittedName>
</protein>
<sequence>MRWLLIRGLSRDARHWGSFPKTFAEELGVEVQTIDPPGFGTQIARTSPSTIAEITDDIRDRSNIQGDDCSILGISLGGMVTLDWLARYPNEFQRAVVINTSASNVAPLYARAQPAFLRAIATAVIRRDIGKPERFERVVLGLSSNRPADELEELGRQWAKWQREATPSRASVLGQLRAATRFKLPTNITTPLLVLTATNDRLVSHRCSDEIAGKLRAPIRSHPTAGHDLPSDEPTWVVDQIRDWTP</sequence>
<gene>
    <name evidence="2" type="ORF">C8E89_11177</name>
</gene>
<evidence type="ECO:0000313" key="2">
    <source>
        <dbReference type="EMBL" id="PXX07293.1"/>
    </source>
</evidence>
<dbReference type="EMBL" id="QJJU01000011">
    <property type="protein sequence ID" value="PXX07293.1"/>
    <property type="molecule type" value="Genomic_DNA"/>
</dbReference>
<keyword evidence="3" id="KW-1185">Reference proteome</keyword>
<dbReference type="InterPro" id="IPR000073">
    <property type="entry name" value="AB_hydrolase_1"/>
</dbReference>
<organism evidence="2 3">
    <name type="scientific">Mycolicibacterium moriokaense</name>
    <dbReference type="NCBI Taxonomy" id="39691"/>
    <lineage>
        <taxon>Bacteria</taxon>
        <taxon>Bacillati</taxon>
        <taxon>Actinomycetota</taxon>
        <taxon>Actinomycetes</taxon>
        <taxon>Mycobacteriales</taxon>
        <taxon>Mycobacteriaceae</taxon>
        <taxon>Mycolicibacterium</taxon>
    </lineage>
</organism>
<dbReference type="PANTHER" id="PTHR43194">
    <property type="entry name" value="HYDROLASE ALPHA/BETA FOLD FAMILY"/>
    <property type="match status" value="1"/>
</dbReference>
<evidence type="ECO:0000259" key="1">
    <source>
        <dbReference type="Pfam" id="PF12697"/>
    </source>
</evidence>
<dbReference type="Proteomes" id="UP000247781">
    <property type="component" value="Unassembled WGS sequence"/>
</dbReference>
<accession>A0A318HEW0</accession>
<dbReference type="SUPFAM" id="SSF53474">
    <property type="entry name" value="alpha/beta-Hydrolases"/>
    <property type="match status" value="1"/>
</dbReference>
<reference evidence="3" key="1">
    <citation type="submission" date="2018-05" db="EMBL/GenBank/DDBJ databases">
        <authorList>
            <person name="Deangelis K."/>
            <person name="Huntemann M."/>
            <person name="Clum A."/>
            <person name="Pillay M."/>
            <person name="Palaniappan K."/>
            <person name="Varghese N."/>
            <person name="Mikhailova N."/>
            <person name="Stamatis D."/>
            <person name="Reddy T."/>
            <person name="Daum C."/>
            <person name="Shapiro N."/>
            <person name="Ivanova N."/>
            <person name="Kyrpides N."/>
            <person name="Woyke T."/>
        </authorList>
    </citation>
    <scope>NUCLEOTIDE SEQUENCE [LARGE SCALE GENOMIC DNA]</scope>
    <source>
        <strain evidence="3">GAS496</strain>
    </source>
</reference>
<comment type="caution">
    <text evidence="2">The sequence shown here is derived from an EMBL/GenBank/DDBJ whole genome shotgun (WGS) entry which is preliminary data.</text>
</comment>
<evidence type="ECO:0000313" key="3">
    <source>
        <dbReference type="Proteomes" id="UP000247781"/>
    </source>
</evidence>
<dbReference type="PANTHER" id="PTHR43194:SF5">
    <property type="entry name" value="PIMELOYL-[ACYL-CARRIER PROTEIN] METHYL ESTER ESTERASE"/>
    <property type="match status" value="1"/>
</dbReference>
<dbReference type="Gene3D" id="3.40.50.1820">
    <property type="entry name" value="alpha/beta hydrolase"/>
    <property type="match status" value="1"/>
</dbReference>
<reference evidence="2 3" key="2">
    <citation type="submission" date="2018-06" db="EMBL/GenBank/DDBJ databases">
        <title>Sequencing of bacterial isolates from soil warming experiment in Harvard Forest, Massachusetts, USA.</title>
        <authorList>
            <person name="Deangelis K.PhD."/>
        </authorList>
    </citation>
    <scope>NUCLEOTIDE SEQUENCE [LARGE SCALE GENOMIC DNA]</scope>
    <source>
        <strain evidence="2 3">GAS496</strain>
    </source>
</reference>
<dbReference type="Pfam" id="PF12697">
    <property type="entry name" value="Abhydrolase_6"/>
    <property type="match status" value="1"/>
</dbReference>
<dbReference type="InterPro" id="IPR029058">
    <property type="entry name" value="AB_hydrolase_fold"/>
</dbReference>
<proteinExistence type="predicted"/>
<name>A0A318HEW0_9MYCO</name>
<dbReference type="RefSeq" id="WP_181428269.1">
    <property type="nucleotide sequence ID" value="NZ_QJJU01000011.1"/>
</dbReference>
<dbReference type="AlphaFoldDB" id="A0A318HEW0"/>
<feature type="domain" description="AB hydrolase-1" evidence="1">
    <location>
        <begin position="4"/>
        <end position="239"/>
    </location>
</feature>
<dbReference type="InterPro" id="IPR050228">
    <property type="entry name" value="Carboxylesterase_BioH"/>
</dbReference>
<dbReference type="GO" id="GO:0003824">
    <property type="term" value="F:catalytic activity"/>
    <property type="evidence" value="ECO:0007669"/>
    <property type="project" value="UniProtKB-ARBA"/>
</dbReference>